<accession>A0A8S1PRA4</accession>
<dbReference type="CDD" id="cd00064">
    <property type="entry name" value="FU"/>
    <property type="match status" value="1"/>
</dbReference>
<evidence type="ECO:0000256" key="2">
    <source>
        <dbReference type="SAM" id="SignalP"/>
    </source>
</evidence>
<proteinExistence type="predicted"/>
<evidence type="ECO:0008006" key="5">
    <source>
        <dbReference type="Google" id="ProtNLM"/>
    </source>
</evidence>
<feature type="transmembrane region" description="Helical" evidence="1">
    <location>
        <begin position="2572"/>
        <end position="2595"/>
    </location>
</feature>
<feature type="chain" id="PRO_5035913870" description="Transmembrane protein" evidence="2">
    <location>
        <begin position="22"/>
        <end position="3094"/>
    </location>
</feature>
<feature type="transmembrane region" description="Helical" evidence="1">
    <location>
        <begin position="2772"/>
        <end position="2796"/>
    </location>
</feature>
<keyword evidence="2" id="KW-0732">Signal</keyword>
<dbReference type="EMBL" id="CAJJDM010000130">
    <property type="protein sequence ID" value="CAD8105541.1"/>
    <property type="molecule type" value="Genomic_DNA"/>
</dbReference>
<keyword evidence="1" id="KW-0472">Membrane</keyword>
<dbReference type="InterPro" id="IPR006212">
    <property type="entry name" value="Furin_repeat"/>
</dbReference>
<gene>
    <name evidence="3" type="ORF">PPRIM_AZ9-3.1.T1270124</name>
</gene>
<evidence type="ECO:0000256" key="1">
    <source>
        <dbReference type="SAM" id="Phobius"/>
    </source>
</evidence>
<evidence type="ECO:0000313" key="3">
    <source>
        <dbReference type="EMBL" id="CAD8105541.1"/>
    </source>
</evidence>
<comment type="caution">
    <text evidence="3">The sequence shown here is derived from an EMBL/GenBank/DDBJ whole genome shotgun (WGS) entry which is preliminary data.</text>
</comment>
<keyword evidence="4" id="KW-1185">Reference proteome</keyword>
<feature type="signal peptide" evidence="2">
    <location>
        <begin position="1"/>
        <end position="21"/>
    </location>
</feature>
<sequence length="3094" mass="358633">MFLSIFDFMLFILLFKQKKYTHNSYVENYCKFSAFMPLLSTNNNQFSIEQTLTKEFIQGQTNAGFGVWMKYQPLTYIRELSNRVSQNVSILNEQILIEGGQFIYSIEQSNDNFKWLVVSANVDQNKQTISHKVFYSFKTQINTLSFEFDKFKYEGQWIMFYCYFDNIIRQTQIGFYNYKESLSIQVVSDIPEYVQKIKHKVGNVYSYKNQDGNLLLLSQFKGPLTATFSSKQENVFLNADSCAQQLFGYTYCFERSYQVAEKNQEMDGSQYLKIISSSFDRPRYVFKGWIILKQSSQPYLETTVFRITVNQDYSDDFKIGDRDLLLQYYQSSIPAENGFQISTYSYQFPTKKKYKTNDDDKIQQLGDEYSELLIQWHYFQYEIGTQNNNQQPIFSIFFPSIDQVRSYTWTKTIYHFSGTQFFIFLGGDDYTKNYLRGYVSDIQFSLLCQAQIDTFKPTCHYSCLTCDGPTKNNCLTCPDQSFRLLLKKEKTCACQQKYVDKEGVQECQSVTQAFPHIQIQEVELGCQQQGYSSCNQDEIVCNFGYFEYQNICIQCPYYFEVYSGTSITCLDCLVSPKQFSSTLTCKMSAQTYQQNSNYLFQIYQRKENDYLFHKVLTTANGYSELQLCQGSINKETCRDGFYLEDQECKPCVQGCLTCIHSFECEVCFSNYYLSQDKLCVLCQDCQTCYGYKDGTYTCSGCIGNSIIISQKCVACGDYCEQCDESRFCNYCYGSPSQYYLSIDGKNCSQCNIENCIYCFDYIINGGLLQTSLDINFKVVNYNLRQVNVGCALCKENYHFNYKNQKCELKQQDDDCQFAIIQNEDLKKTCLISKTNYDSVQVSNCSIMPNCISCIHNYTENESFCIECQDGYYSAVLSGQCIQCGQICKTCIQQNQKYRDYWKWSIKAFYKFVINTNNDHPFETYASTNSESDLNLVCTSCHYGYILYDQQCIKDCDQTCNKCEIIDGKATCIQCLETISGFIKSQNENGTCLQCPYNCKACIDRSEQEIKQVNPYFILTNQNKFQTRICYEKSSDINTQEKYYYDSFTQTIVVCNKYQQCYNKIIIHQNIHCDPFTYYEQSEQSNDEYFEYKNVLLFQFFGYGYLENVETSQLFDYLNKISVRHIQFEYTIIQVENTECQLSDNLQIFSQLTQNLFSLQQIDIKLKGVFQQSTNPITLSLSSQLNFSNYTIISFENINFDFKVNENSLTIQSIISIQNLKNKLTLNLINCSFQSIIDQKINKIFKIESNIPYSLYITNFLMSDIQLYQSDIFTFISQNNPPQNQLQISNMTIRNSIFSNTALFKFQANINHLQYQSSLTNINIINTTFISSNFFISRGLLDYTIGTLKINLISLHNVQILKNSTIFYIQNAESAIISSLNLKNSQLEDNSQLFSSNVIILQDWFIDQTLIVSSSLIHNKVEYTKSQIALNQSQKILFKNLQILNTNYNDKQQIISIVKYDEINQLMFNLTNFIMQNCISNTKLENTQVSFDQVMIYIECQICNLQEVQIQRGYGFPEMTILNSETLEIKNFQFSQNQRYFSKALHSTIDCVSKFAIIELYFFLYVGQYQRILIDNLNIKNCLSFNTPFIILKGYDLMQKLVEETIYVQDSQFSSNLLIISTTNKNTALIYLESKQKGLIKLINTNFSYNHLNQYYQTLSSISSTTLLLSIKYGNVIIQGCQFQQNLVTNSTDSILYIDSEKLYLKDSNFKNNNIINYTMLSRHTILSSTQDISPINFQLIFPIKSSSGNGMIISNLIIIESVKVDSSISIFGGGFYIITTGISYINITNSQFSNTKTTLSSLYFSKGGCFYIDAGQSALTLKIMNVTFDTSFSRYDGGAIYINPSEIYNIIEFDQLIVKDCFSIINQFFSYVLSKKDTVQSQVVFKNIDFYSTKLGLENYYSYLDGITDDDALNIIQSNPLIFIQFGNFSIYNCSFQSIYMQLLLKIVQAQNIMLSNIKITNCTLGFSPLIQLNLRQQYSGNIQIFDLQITQVDQFIKNEERECLLMNTGFLFQLDCPLNLTNINTQIIEYIDNQYYLNQLICNQVKIFNKPSFTFSLIEIEHINVGHKLIIEKMEIENVQCTKCQFGLVRIVEIQQQDEKNIKFSQILIKNSLCGRTGCISIAKNINDLINLNPELNYRMLQQHNYENILNNMKYQIIIEKSKFINNSASYGGPLLIIKINSIIRDSIFKNNFADIGGAIYYSSQQEQLYIFDSKIIENKAEIAGGMYLDSQSLQLTQQLDLQLDSNNSTLFGSNALEKPRSLTLSINGGQTLLEKKEIKITDKEIIEQIIINPYKILGSSKKNYQLILPSGITIANYRYFDPIKSEFIPYNLTFRIIALDKFQEQIMGLQDSYCTLYPKAYNLSSQKDQYDVQFSLSQYDVIFNETTGDYNLDNLIIYFNPTYNQDIVLRLLIQCNSVSVPLYEESPPFQIYNYITNYQLQVDIKTFPCQLGEFLNSTSGGCVLCDTFQNQYQVSWAAQNCSYKDDSKIKSLESSMIELREHYWRAYYYSQTIEHCYHLVENCKGGWKPGDESCMLGHIGALCEECDLYNSRGSGSYSVSSAYSCGSCDLIAYNVITIIFVSLWTLISTLMSVSSTIEMIEEFVKGISLKAFGVRVAIKEAQTAILIKVFTNYLQIISTISTFQLQVPAGLASVVNTVGNPIESLAYSLDCFLFNITDILIIYFRIIWSLIMTSSYIIVIFTILAIAIITKQTKFNFSFISTSLIYLFIFLQPNLIGGIISLLSYRKISDEYWIQGNVAYRYDTIQHAKWIITFCLPLLITFGCILPCFLWYGVFKNKDRLDFSQVRKTWGYLYNEYRIHAYFWETLKIMQKEIIIIVLAYYDDHVPIKASLVFLVLFGYSFIAIKKKPYMTGQLNIIDTQSTVICAVSIILASSIYTAQQKQLYEIVWPFYIIIAFLNGFYIFRMLVQILFAYFNKLYDKIDILKEFIQKQFPIFVKSRPYLKNFFETHQNQQSRIKQRFAKLREYLLPQARLIVEFKKLKRLELSSKNIIYKISDKDRQDTEQQLSADIFSVNNLIHLNILQQSQIKKNEFSFPNTKIEQQSFAIQSPRDDLKQIQSPDNVEQNSGRKVV</sequence>
<protein>
    <recommendedName>
        <fullName evidence="5">Transmembrane protein</fullName>
    </recommendedName>
</protein>
<feature type="transmembrane region" description="Helical" evidence="1">
    <location>
        <begin position="2688"/>
        <end position="2711"/>
    </location>
</feature>
<keyword evidence="1" id="KW-0812">Transmembrane</keyword>
<keyword evidence="1" id="KW-1133">Transmembrane helix</keyword>
<dbReference type="Proteomes" id="UP000688137">
    <property type="component" value="Unassembled WGS sequence"/>
</dbReference>
<dbReference type="PANTHER" id="PTHR11319:SF35">
    <property type="entry name" value="OUTER MEMBRANE PROTEIN PMPC-RELATED"/>
    <property type="match status" value="1"/>
</dbReference>
<name>A0A8S1PRA4_PARPR</name>
<reference evidence="3" key="1">
    <citation type="submission" date="2021-01" db="EMBL/GenBank/DDBJ databases">
        <authorList>
            <consortium name="Genoscope - CEA"/>
            <person name="William W."/>
        </authorList>
    </citation>
    <scope>NUCLEOTIDE SEQUENCE</scope>
</reference>
<organism evidence="3 4">
    <name type="scientific">Paramecium primaurelia</name>
    <dbReference type="NCBI Taxonomy" id="5886"/>
    <lineage>
        <taxon>Eukaryota</taxon>
        <taxon>Sar</taxon>
        <taxon>Alveolata</taxon>
        <taxon>Ciliophora</taxon>
        <taxon>Intramacronucleata</taxon>
        <taxon>Oligohymenophorea</taxon>
        <taxon>Peniculida</taxon>
        <taxon>Parameciidae</taxon>
        <taxon>Paramecium</taxon>
    </lineage>
</organism>
<feature type="transmembrane region" description="Helical" evidence="1">
    <location>
        <begin position="2726"/>
        <end position="2747"/>
    </location>
</feature>
<dbReference type="PANTHER" id="PTHR11319">
    <property type="entry name" value="G PROTEIN-COUPLED RECEPTOR-RELATED"/>
    <property type="match status" value="1"/>
</dbReference>
<dbReference type="OMA" id="REHYWRA"/>
<feature type="transmembrane region" description="Helical" evidence="1">
    <location>
        <begin position="2850"/>
        <end position="2867"/>
    </location>
</feature>
<feature type="transmembrane region" description="Helical" evidence="1">
    <location>
        <begin position="2911"/>
        <end position="2937"/>
    </location>
</feature>
<evidence type="ECO:0000313" key="4">
    <source>
        <dbReference type="Proteomes" id="UP000688137"/>
    </source>
</evidence>